<name>A0A809S952_9BACT</name>
<evidence type="ECO:0000259" key="2">
    <source>
        <dbReference type="Pfam" id="PF14667"/>
    </source>
</evidence>
<dbReference type="GO" id="GO:0000271">
    <property type="term" value="P:polysaccharide biosynthetic process"/>
    <property type="evidence" value="ECO:0007669"/>
    <property type="project" value="TreeGrafter"/>
</dbReference>
<dbReference type="Pfam" id="PF14667">
    <property type="entry name" value="Polysacc_synt_C"/>
    <property type="match status" value="1"/>
</dbReference>
<organism evidence="3 4">
    <name type="scientific">Candidatus Nitrosymbiomonas proteolyticus</name>
    <dbReference type="NCBI Taxonomy" id="2608984"/>
    <lineage>
        <taxon>Bacteria</taxon>
        <taxon>Bacillati</taxon>
        <taxon>Armatimonadota</taxon>
        <taxon>Armatimonadota incertae sedis</taxon>
        <taxon>Candidatus Nitrosymbiomonas</taxon>
    </lineage>
</organism>
<dbReference type="AlphaFoldDB" id="A0A809S952"/>
<dbReference type="InterPro" id="IPR029303">
    <property type="entry name" value="CapF_C"/>
</dbReference>
<dbReference type="InterPro" id="IPR014710">
    <property type="entry name" value="RmlC-like_jellyroll"/>
</dbReference>
<sequence>MESLAPLPGVLIKPLSKFADSRGWLTELFRDDELPEGFRPVMGYLSVTHPNVARGPHEHERQTDGFAFLSGRFELVLWENRSGLQPNEFRLIVGEENPVFVWVPPGVVHAYRNVGETEAFVLNFPDQLYAGWGKAEPVDEIRHEADPESPFQL</sequence>
<feature type="site" description="Participates in a stacking interaction with the thymidine ring of dTDP-4-oxo-6-deoxyglucose" evidence="1">
    <location>
        <position position="129"/>
    </location>
</feature>
<evidence type="ECO:0000313" key="4">
    <source>
        <dbReference type="Proteomes" id="UP000662873"/>
    </source>
</evidence>
<dbReference type="EMBL" id="AP021858">
    <property type="protein sequence ID" value="BBO23401.1"/>
    <property type="molecule type" value="Genomic_DNA"/>
</dbReference>
<evidence type="ECO:0000256" key="1">
    <source>
        <dbReference type="PIRSR" id="PIRSR600888-3"/>
    </source>
</evidence>
<protein>
    <submittedName>
        <fullName evidence="3">dTDP-4-dehydrorhamnose 3,5-epimerase</fullName>
    </submittedName>
</protein>
<evidence type="ECO:0000313" key="3">
    <source>
        <dbReference type="EMBL" id="BBO23401.1"/>
    </source>
</evidence>
<dbReference type="GO" id="GO:0008830">
    <property type="term" value="F:dTDP-4-dehydrorhamnose 3,5-epimerase activity"/>
    <property type="evidence" value="ECO:0007669"/>
    <property type="project" value="InterPro"/>
</dbReference>
<feature type="domain" description="Capsular polysaccharide assembling protein CapF C-terminal" evidence="2">
    <location>
        <begin position="19"/>
        <end position="129"/>
    </location>
</feature>
<dbReference type="GO" id="GO:0005829">
    <property type="term" value="C:cytosol"/>
    <property type="evidence" value="ECO:0007669"/>
    <property type="project" value="TreeGrafter"/>
</dbReference>
<dbReference type="GO" id="GO:0019305">
    <property type="term" value="P:dTDP-rhamnose biosynthetic process"/>
    <property type="evidence" value="ECO:0007669"/>
    <property type="project" value="TreeGrafter"/>
</dbReference>
<proteinExistence type="predicted"/>
<dbReference type="SUPFAM" id="SSF51182">
    <property type="entry name" value="RmlC-like cupins"/>
    <property type="match status" value="1"/>
</dbReference>
<dbReference type="PANTHER" id="PTHR21047">
    <property type="entry name" value="DTDP-6-DEOXY-D-GLUCOSE-3,5 EPIMERASE"/>
    <property type="match status" value="1"/>
</dbReference>
<dbReference type="InterPro" id="IPR000888">
    <property type="entry name" value="RmlC-like"/>
</dbReference>
<dbReference type="KEGG" id="npy:NPRO_09960"/>
<accession>A0A809S952</accession>
<dbReference type="PANTHER" id="PTHR21047:SF2">
    <property type="entry name" value="THYMIDINE DIPHOSPHO-4-KETO-RHAMNOSE 3,5-EPIMERASE"/>
    <property type="match status" value="1"/>
</dbReference>
<gene>
    <name evidence="3" type="ORF">NPRO_09960</name>
</gene>
<dbReference type="InterPro" id="IPR011051">
    <property type="entry name" value="RmlC_Cupin_sf"/>
</dbReference>
<dbReference type="Proteomes" id="UP000662873">
    <property type="component" value="Chromosome"/>
</dbReference>
<reference evidence="3" key="1">
    <citation type="journal article" name="DNA Res.">
        <title>The physiological potential of anammox bacteria as revealed by their core genome structure.</title>
        <authorList>
            <person name="Okubo T."/>
            <person name="Toyoda A."/>
            <person name="Fukuhara K."/>
            <person name="Uchiyama I."/>
            <person name="Harigaya Y."/>
            <person name="Kuroiwa M."/>
            <person name="Suzuki T."/>
            <person name="Murakami Y."/>
            <person name="Suwa Y."/>
            <person name="Takami H."/>
        </authorList>
    </citation>
    <scope>NUCLEOTIDE SEQUENCE</scope>
    <source>
        <strain evidence="3">317325-2</strain>
    </source>
</reference>
<dbReference type="Gene3D" id="2.60.120.10">
    <property type="entry name" value="Jelly Rolls"/>
    <property type="match status" value="1"/>
</dbReference>